<protein>
    <submittedName>
        <fullName evidence="1">Uncharacterized protein</fullName>
    </submittedName>
</protein>
<sequence length="248" mass="27470">MSSFFQPDQPPWSINHRLTSVAGAFVPLLSSHPKILRVVFWTIRENERPKYCVVASDSKQVRVIKNYSLPTSSSHRLATCAALVKAMNIIQSQSLCFNSFEIFLPGRCAPAFLFPNVRISSAESSVFHKILNLGMSCHLFLFADSLSPGFQLAKVWAALSDVITDSPLKARCLDRAPVASRISDLLYRIWNEEWVSSTKGAATRLFFPTVSSASVLLKLRPSMGVYQLISGHCALNGHQKRVVVITSA</sequence>
<organism evidence="1 2">
    <name type="scientific">Daphnia pulex</name>
    <name type="common">Water flea</name>
    <dbReference type="NCBI Taxonomy" id="6669"/>
    <lineage>
        <taxon>Eukaryota</taxon>
        <taxon>Metazoa</taxon>
        <taxon>Ecdysozoa</taxon>
        <taxon>Arthropoda</taxon>
        <taxon>Crustacea</taxon>
        <taxon>Branchiopoda</taxon>
        <taxon>Diplostraca</taxon>
        <taxon>Cladocera</taxon>
        <taxon>Anomopoda</taxon>
        <taxon>Daphniidae</taxon>
        <taxon>Daphnia</taxon>
    </lineage>
</organism>
<evidence type="ECO:0000313" key="1">
    <source>
        <dbReference type="EMBL" id="EFX62084.1"/>
    </source>
</evidence>
<reference evidence="1 2" key="1">
    <citation type="journal article" date="2011" name="Science">
        <title>The ecoresponsive genome of Daphnia pulex.</title>
        <authorList>
            <person name="Colbourne J.K."/>
            <person name="Pfrender M.E."/>
            <person name="Gilbert D."/>
            <person name="Thomas W.K."/>
            <person name="Tucker A."/>
            <person name="Oakley T.H."/>
            <person name="Tokishita S."/>
            <person name="Aerts A."/>
            <person name="Arnold G.J."/>
            <person name="Basu M.K."/>
            <person name="Bauer D.J."/>
            <person name="Caceres C.E."/>
            <person name="Carmel L."/>
            <person name="Casola C."/>
            <person name="Choi J.H."/>
            <person name="Detter J.C."/>
            <person name="Dong Q."/>
            <person name="Dusheyko S."/>
            <person name="Eads B.D."/>
            <person name="Frohlich T."/>
            <person name="Geiler-Samerotte K.A."/>
            <person name="Gerlach D."/>
            <person name="Hatcher P."/>
            <person name="Jogdeo S."/>
            <person name="Krijgsveld J."/>
            <person name="Kriventseva E.V."/>
            <person name="Kultz D."/>
            <person name="Laforsch C."/>
            <person name="Lindquist E."/>
            <person name="Lopez J."/>
            <person name="Manak J.R."/>
            <person name="Muller J."/>
            <person name="Pangilinan J."/>
            <person name="Patwardhan R.P."/>
            <person name="Pitluck S."/>
            <person name="Pritham E.J."/>
            <person name="Rechtsteiner A."/>
            <person name="Rho M."/>
            <person name="Rogozin I.B."/>
            <person name="Sakarya O."/>
            <person name="Salamov A."/>
            <person name="Schaack S."/>
            <person name="Shapiro H."/>
            <person name="Shiga Y."/>
            <person name="Skalitzky C."/>
            <person name="Smith Z."/>
            <person name="Souvorov A."/>
            <person name="Sung W."/>
            <person name="Tang Z."/>
            <person name="Tsuchiya D."/>
            <person name="Tu H."/>
            <person name="Vos H."/>
            <person name="Wang M."/>
            <person name="Wolf Y.I."/>
            <person name="Yamagata H."/>
            <person name="Yamada T."/>
            <person name="Ye Y."/>
            <person name="Shaw J.R."/>
            <person name="Andrews J."/>
            <person name="Crease T.J."/>
            <person name="Tang H."/>
            <person name="Lucas S.M."/>
            <person name="Robertson H.M."/>
            <person name="Bork P."/>
            <person name="Koonin E.V."/>
            <person name="Zdobnov E.M."/>
            <person name="Grigoriev I.V."/>
            <person name="Lynch M."/>
            <person name="Boore J.L."/>
        </authorList>
    </citation>
    <scope>NUCLEOTIDE SEQUENCE [LARGE SCALE GENOMIC DNA]</scope>
</reference>
<keyword evidence="2" id="KW-1185">Reference proteome</keyword>
<dbReference type="KEGG" id="dpx:DAPPUDRAFT_271051"/>
<proteinExistence type="predicted"/>
<accession>E9I1P6</accession>
<dbReference type="HOGENOM" id="CLU_1121067_0_0_1"/>
<dbReference type="InParanoid" id="E9I1P6"/>
<evidence type="ECO:0000313" key="2">
    <source>
        <dbReference type="Proteomes" id="UP000000305"/>
    </source>
</evidence>
<dbReference type="OrthoDB" id="409048at2759"/>
<dbReference type="Proteomes" id="UP000000305">
    <property type="component" value="Unassembled WGS sequence"/>
</dbReference>
<name>E9I1P6_DAPPU</name>
<dbReference type="AlphaFoldDB" id="E9I1P6"/>
<dbReference type="PhylomeDB" id="E9I1P6"/>
<dbReference type="EMBL" id="GL733843">
    <property type="protein sequence ID" value="EFX62084.1"/>
    <property type="molecule type" value="Genomic_DNA"/>
</dbReference>
<gene>
    <name evidence="1" type="ORF">DAPPUDRAFT_271051</name>
</gene>